<sequence>MDEFELTRMQSDQFVEFINFSSGDITLSREGFAASYSYIGRLEVEEGEYFEAYKHFAKAVVISSFKNDCAKNVIPLLEYFGCKQDILTWSEFTTGSNLNVVRILRGARYPEQDVDIGFNLALARMAIRSMVEVPQLQISCPINLYKN</sequence>
<dbReference type="EMBL" id="JAOPLV010000021">
    <property type="protein sequence ID" value="MDM5142747.1"/>
    <property type="molecule type" value="Genomic_DNA"/>
</dbReference>
<protein>
    <submittedName>
        <fullName evidence="2">Uncharacterized protein</fullName>
    </submittedName>
</protein>
<accession>A0AAW7I5W0</accession>
<evidence type="ECO:0000313" key="3">
    <source>
        <dbReference type="Proteomes" id="UP001168216"/>
    </source>
</evidence>
<reference evidence="2" key="1">
    <citation type="submission" date="2023-08" db="EMBL/GenBank/DDBJ databases">
        <title>WGS of Aeromonas isolates.</title>
        <authorList>
            <person name="Lee H."/>
        </authorList>
    </citation>
    <scope>NUCLEOTIDE SEQUENCE</scope>
    <source>
        <strain evidence="2">SL22</strain>
    </source>
</reference>
<feature type="repeat" description="TPR" evidence="1">
    <location>
        <begin position="33"/>
        <end position="66"/>
    </location>
</feature>
<dbReference type="AlphaFoldDB" id="A0AAW7I5W0"/>
<gene>
    <name evidence="2" type="ORF">OB959_23670</name>
</gene>
<proteinExistence type="predicted"/>
<keyword evidence="1" id="KW-0802">TPR repeat</keyword>
<dbReference type="InterPro" id="IPR019734">
    <property type="entry name" value="TPR_rpt"/>
</dbReference>
<evidence type="ECO:0000256" key="1">
    <source>
        <dbReference type="PROSITE-ProRule" id="PRU00339"/>
    </source>
</evidence>
<evidence type="ECO:0000313" key="2">
    <source>
        <dbReference type="EMBL" id="MDM5142747.1"/>
    </source>
</evidence>
<dbReference type="Proteomes" id="UP001168216">
    <property type="component" value="Unassembled WGS sequence"/>
</dbReference>
<comment type="caution">
    <text evidence="2">The sequence shown here is derived from an EMBL/GenBank/DDBJ whole genome shotgun (WGS) entry which is preliminary data.</text>
</comment>
<name>A0AAW7I5W0_9GAMM</name>
<dbReference type="RefSeq" id="WP_290023281.1">
    <property type="nucleotide sequence ID" value="NZ_JAOPLV010000021.1"/>
</dbReference>
<organism evidence="2 3">
    <name type="scientific">Aeromonas bestiarum</name>
    <dbReference type="NCBI Taxonomy" id="105751"/>
    <lineage>
        <taxon>Bacteria</taxon>
        <taxon>Pseudomonadati</taxon>
        <taxon>Pseudomonadota</taxon>
        <taxon>Gammaproteobacteria</taxon>
        <taxon>Aeromonadales</taxon>
        <taxon>Aeromonadaceae</taxon>
        <taxon>Aeromonas</taxon>
    </lineage>
</organism>
<dbReference type="PROSITE" id="PS50005">
    <property type="entry name" value="TPR"/>
    <property type="match status" value="1"/>
</dbReference>